<dbReference type="InterPro" id="IPR013094">
    <property type="entry name" value="AB_hydrolase_3"/>
</dbReference>
<dbReference type="Pfam" id="PF07859">
    <property type="entry name" value="Abhydrolase_3"/>
    <property type="match status" value="1"/>
</dbReference>
<evidence type="ECO:0000259" key="2">
    <source>
        <dbReference type="Pfam" id="PF07859"/>
    </source>
</evidence>
<accession>A0ABU1MHD9</accession>
<dbReference type="PANTHER" id="PTHR48081">
    <property type="entry name" value="AB HYDROLASE SUPERFAMILY PROTEIN C4A8.06C"/>
    <property type="match status" value="1"/>
</dbReference>
<evidence type="ECO:0000313" key="3">
    <source>
        <dbReference type="EMBL" id="MDR6509725.1"/>
    </source>
</evidence>
<sequence length="321" mass="33828">MAEPLFVRPDVQAFLDYLRQAAAAGAPAMHQMPVDQARAAYVAMQQLADLPPRDLPVIRDLQCPGPAGQIALRLYDSREARAPGPVLVFYHGGGFVLGGLDSHHNVCTEIAAQMDLPLVSVDYRLAPEHPFPAATDDAEAATRWIAQSPAELGLDVTGLVPIGDSAGGNLAIVVTQALAADPAAVPVIAQVPIYPLTDAVDGHASFREFAEGFLLDAQVMRWFADAYAAPADSVRTFPLNGGHDRMPPTVLVTAGLDPIRDSGRVYGAALARAGSPLVFTERAGTIHGFIQVRKAIPSAQADLEAILAALRGVLDAGRPTV</sequence>
<dbReference type="EC" id="3.1.1.-" evidence="3"/>
<dbReference type="RefSeq" id="WP_233253892.1">
    <property type="nucleotide sequence ID" value="NZ_JAVDRD010000001.1"/>
</dbReference>
<keyword evidence="4" id="KW-1185">Reference proteome</keyword>
<protein>
    <submittedName>
        <fullName evidence="3">Acetyl esterase</fullName>
        <ecNumber evidence="3">3.1.1.-</ecNumber>
    </submittedName>
</protein>
<proteinExistence type="predicted"/>
<evidence type="ECO:0000313" key="4">
    <source>
        <dbReference type="Proteomes" id="UP001184150"/>
    </source>
</evidence>
<evidence type="ECO:0000256" key="1">
    <source>
        <dbReference type="ARBA" id="ARBA00022801"/>
    </source>
</evidence>
<dbReference type="EMBL" id="JAVDRD010000001">
    <property type="protein sequence ID" value="MDR6509725.1"/>
    <property type="molecule type" value="Genomic_DNA"/>
</dbReference>
<gene>
    <name evidence="3" type="ORF">J2792_000565</name>
</gene>
<dbReference type="InterPro" id="IPR029058">
    <property type="entry name" value="AB_hydrolase_fold"/>
</dbReference>
<reference evidence="3 4" key="1">
    <citation type="submission" date="2023-07" db="EMBL/GenBank/DDBJ databases">
        <title>Sorghum-associated microbial communities from plants grown in Nebraska, USA.</title>
        <authorList>
            <person name="Schachtman D."/>
        </authorList>
    </citation>
    <scope>NUCLEOTIDE SEQUENCE [LARGE SCALE GENOMIC DNA]</scope>
    <source>
        <strain evidence="3 4">DS1027</strain>
    </source>
</reference>
<dbReference type="Gene3D" id="3.40.50.1820">
    <property type="entry name" value="alpha/beta hydrolase"/>
    <property type="match status" value="1"/>
</dbReference>
<dbReference type="SUPFAM" id="SSF53474">
    <property type="entry name" value="alpha/beta-Hydrolases"/>
    <property type="match status" value="1"/>
</dbReference>
<keyword evidence="1 3" id="KW-0378">Hydrolase</keyword>
<dbReference type="InterPro" id="IPR050300">
    <property type="entry name" value="GDXG_lipolytic_enzyme"/>
</dbReference>
<feature type="domain" description="Alpha/beta hydrolase fold-3" evidence="2">
    <location>
        <begin position="87"/>
        <end position="290"/>
    </location>
</feature>
<dbReference type="PANTHER" id="PTHR48081:SF8">
    <property type="entry name" value="ALPHA_BETA HYDROLASE FOLD-3 DOMAIN-CONTAINING PROTEIN-RELATED"/>
    <property type="match status" value="1"/>
</dbReference>
<organism evidence="3 4">
    <name type="scientific">Novosphingobium capsulatum</name>
    <dbReference type="NCBI Taxonomy" id="13688"/>
    <lineage>
        <taxon>Bacteria</taxon>
        <taxon>Pseudomonadati</taxon>
        <taxon>Pseudomonadota</taxon>
        <taxon>Alphaproteobacteria</taxon>
        <taxon>Sphingomonadales</taxon>
        <taxon>Sphingomonadaceae</taxon>
        <taxon>Novosphingobium</taxon>
    </lineage>
</organism>
<dbReference type="Proteomes" id="UP001184150">
    <property type="component" value="Unassembled WGS sequence"/>
</dbReference>
<name>A0ABU1MHD9_9SPHN</name>
<dbReference type="GO" id="GO:0016787">
    <property type="term" value="F:hydrolase activity"/>
    <property type="evidence" value="ECO:0007669"/>
    <property type="project" value="UniProtKB-KW"/>
</dbReference>
<comment type="caution">
    <text evidence="3">The sequence shown here is derived from an EMBL/GenBank/DDBJ whole genome shotgun (WGS) entry which is preliminary data.</text>
</comment>